<feature type="region of interest" description="Disordered" evidence="10">
    <location>
        <begin position="431"/>
        <end position="452"/>
    </location>
</feature>
<dbReference type="Gramene" id="Kaladp1038s0010.1.v1.1">
    <property type="protein sequence ID" value="Kaladp1038s0010.1.v1.1"/>
    <property type="gene ID" value="Kaladp1038s0010.v1.1"/>
</dbReference>
<dbReference type="Pfam" id="PF00004">
    <property type="entry name" value="AAA"/>
    <property type="match status" value="1"/>
</dbReference>
<keyword evidence="13" id="KW-1185">Reference proteome</keyword>
<keyword evidence="8" id="KW-0131">Cell cycle</keyword>
<dbReference type="CDD" id="cd18140">
    <property type="entry name" value="HLD_clamp_RFC"/>
    <property type="match status" value="1"/>
</dbReference>
<dbReference type="PANTHER" id="PTHR46765:SF1">
    <property type="entry name" value="P-LOOP CONTAINING NUCLEOSIDE TRIPHOSPHATE HYDROLASES SUPERFAMILY PROTEIN"/>
    <property type="match status" value="1"/>
</dbReference>
<dbReference type="InterPro" id="IPR047854">
    <property type="entry name" value="RFC_lid"/>
</dbReference>
<keyword evidence="5" id="KW-0067">ATP-binding</keyword>
<keyword evidence="6" id="KW-0238">DNA-binding</keyword>
<evidence type="ECO:0000313" key="12">
    <source>
        <dbReference type="EnsemblPlants" id="Kaladp1038s0010.1.v1.1"/>
    </source>
</evidence>
<keyword evidence="3" id="KW-0235">DNA replication</keyword>
<comment type="subunit">
    <text evidence="2">Heterotetramer of subunits RFC2, RFC3, RFC4 and RFC5 that can form a complex with RFC1.</text>
</comment>
<keyword evidence="7" id="KW-0539">Nucleus</keyword>
<dbReference type="GO" id="GO:0005524">
    <property type="term" value="F:ATP binding"/>
    <property type="evidence" value="ECO:0007669"/>
    <property type="project" value="UniProtKB-KW"/>
</dbReference>
<proteinExistence type="inferred from homology"/>
<dbReference type="InterPro" id="IPR053016">
    <property type="entry name" value="CTF18-RFC_complex"/>
</dbReference>
<evidence type="ECO:0000256" key="9">
    <source>
        <dbReference type="ARBA" id="ARBA00043975"/>
    </source>
</evidence>
<dbReference type="SMART" id="SM00382">
    <property type="entry name" value="AAA"/>
    <property type="match status" value="1"/>
</dbReference>
<dbReference type="GO" id="GO:0005634">
    <property type="term" value="C:nucleus"/>
    <property type="evidence" value="ECO:0007669"/>
    <property type="project" value="UniProtKB-SubCell"/>
</dbReference>
<reference evidence="12" key="1">
    <citation type="submission" date="2021-01" db="UniProtKB">
        <authorList>
            <consortium name="EnsemblPlants"/>
        </authorList>
    </citation>
    <scope>IDENTIFICATION</scope>
</reference>
<dbReference type="Proteomes" id="UP000594263">
    <property type="component" value="Unplaced"/>
</dbReference>
<dbReference type="GO" id="GO:0006260">
    <property type="term" value="P:DNA replication"/>
    <property type="evidence" value="ECO:0007669"/>
    <property type="project" value="UniProtKB-KW"/>
</dbReference>
<name>A0A7N0VLK2_KALFE</name>
<dbReference type="OMA" id="VNVMVSY"/>
<evidence type="ECO:0000256" key="1">
    <source>
        <dbReference type="ARBA" id="ARBA00004123"/>
    </source>
</evidence>
<protein>
    <recommendedName>
        <fullName evidence="11">AAA+ ATPase domain-containing protein</fullName>
    </recommendedName>
</protein>
<dbReference type="Gene3D" id="3.40.50.300">
    <property type="entry name" value="P-loop containing nucleotide triphosphate hydrolases"/>
    <property type="match status" value="1"/>
</dbReference>
<feature type="compositionally biased region" description="Basic and acidic residues" evidence="10">
    <location>
        <begin position="90"/>
        <end position="102"/>
    </location>
</feature>
<evidence type="ECO:0000256" key="6">
    <source>
        <dbReference type="ARBA" id="ARBA00023125"/>
    </source>
</evidence>
<dbReference type="AlphaFoldDB" id="A0A7N0VLK2"/>
<evidence type="ECO:0000256" key="10">
    <source>
        <dbReference type="SAM" id="MobiDB-lite"/>
    </source>
</evidence>
<evidence type="ECO:0000313" key="13">
    <source>
        <dbReference type="Proteomes" id="UP000594263"/>
    </source>
</evidence>
<dbReference type="CDD" id="cd00009">
    <property type="entry name" value="AAA"/>
    <property type="match status" value="1"/>
</dbReference>
<evidence type="ECO:0000256" key="5">
    <source>
        <dbReference type="ARBA" id="ARBA00022840"/>
    </source>
</evidence>
<dbReference type="InterPro" id="IPR027417">
    <property type="entry name" value="P-loop_NTPase"/>
</dbReference>
<dbReference type="InterPro" id="IPR003959">
    <property type="entry name" value="ATPase_AAA_core"/>
</dbReference>
<feature type="compositionally biased region" description="Low complexity" evidence="10">
    <location>
        <begin position="885"/>
        <end position="901"/>
    </location>
</feature>
<sequence length="964" mass="108815">MDDVDIPMPDELEWLEANSHLPEDELECFGPMEPFPDDEIEPSPSLEQQKQTPKRLDGASKSNATIDKAFQSADPCPPSENVINGQKRLRSGDQEISNEKRSRTVDVELEDWLRYSPPRENEEANAVEEVTEKFVSRFASEIDGDFIPVTGLDGDRVYVKICRVDEVGGFQKLDLKACCGGLTLEPITSLMQKVEQETFLKTLQASSLSQNEEVIPVPAVATEQLWVEKYAPSSFTDLLSDEKTNREVLLWLKQWDSCVFGSEIRSTNEEVFSALRRHSSIRHHHRISDRSFLRKNGRPGFGRENLSPQFRNQENNIPAEVQHQMNKKSKPTGPPEQKILLLCGSPGLGKTTLAHVAANHCGYRVVEINASDDRSASNVESKILDVIQMNSVMTDSKPKCLVIDEIDGSLGDGKGAVEVVLKMIAADKRSDTRKVKDQEGTTGKHSSKRSHESARLLRPVICICNDQYAPALRQLRQVAKVHVFVQPTVNRVVSRLKQICIKEGMTANSIALTTLAEYTGCDIRSCLNTLQFLHKKRENLNMLDINSQVGRKDMSKSVFDIWREVFQKRKEKRGGKHDGSHGRMLNGVDTMHSLLASRGDYELIMDGIHENMLHLRYHDPGMQKTVKCLNGLGVSDLVHQYIMHTQQMSLYVYQPQTAIRIHREVAQIEKPMIEWPKSFHRHRTALTEKLEVLRSWNNKIGPYISRHLSIKSFTEDSVSLLLHILSPPTLRPVVEHLLSEKEKKDLARLVGLMCSYSITYKHIKSDHTPSTFGHDVKSDALVLTFDPPIAEFVCFKDYKPEQYMLASAVKQVLVHEVEKQKILLITSSKSINKVNETSKDCHTSLMGETSELLTHESHNSIVMSAGRVDCKKHDPNETSLLASAKTLTSTTKHHSTGTATKPPRSSTSFFDRFVKLNSKGSQISDTVKPNLATAERDSRPVLFKFNEGFTNAVKRPVRIREFFL</sequence>
<comment type="subcellular location">
    <subcellularLocation>
        <location evidence="1">Nucleus</location>
    </subcellularLocation>
</comment>
<dbReference type="GO" id="GO:0016887">
    <property type="term" value="F:ATP hydrolysis activity"/>
    <property type="evidence" value="ECO:0007669"/>
    <property type="project" value="InterPro"/>
</dbReference>
<feature type="domain" description="AAA+ ATPase" evidence="11">
    <location>
        <begin position="336"/>
        <end position="490"/>
    </location>
</feature>
<evidence type="ECO:0000256" key="7">
    <source>
        <dbReference type="ARBA" id="ARBA00023242"/>
    </source>
</evidence>
<feature type="region of interest" description="Disordered" evidence="10">
    <location>
        <begin position="18"/>
        <end position="102"/>
    </location>
</feature>
<accession>A0A7N0VLK2</accession>
<dbReference type="PANTHER" id="PTHR46765">
    <property type="entry name" value="P-LOOP CONTAINING NUCLEOSIDE TRIPHOSPHATE HYDROLASES SUPERFAMILY PROTEIN"/>
    <property type="match status" value="1"/>
</dbReference>
<keyword evidence="4" id="KW-0547">Nucleotide-binding</keyword>
<dbReference type="InterPro" id="IPR003593">
    <property type="entry name" value="AAA+_ATPase"/>
</dbReference>
<evidence type="ECO:0000256" key="4">
    <source>
        <dbReference type="ARBA" id="ARBA00022741"/>
    </source>
</evidence>
<dbReference type="SUPFAM" id="SSF52540">
    <property type="entry name" value="P-loop containing nucleoside triphosphate hydrolases"/>
    <property type="match status" value="1"/>
</dbReference>
<dbReference type="EnsemblPlants" id="Kaladp1038s0010.1.v1.1">
    <property type="protein sequence ID" value="Kaladp1038s0010.1.v1.1"/>
    <property type="gene ID" value="Kaladp1038s0010.v1.1"/>
</dbReference>
<dbReference type="Gene3D" id="1.10.8.60">
    <property type="match status" value="1"/>
</dbReference>
<evidence type="ECO:0000259" key="11">
    <source>
        <dbReference type="SMART" id="SM00382"/>
    </source>
</evidence>
<evidence type="ECO:0000256" key="8">
    <source>
        <dbReference type="ARBA" id="ARBA00023306"/>
    </source>
</evidence>
<dbReference type="GO" id="GO:0003677">
    <property type="term" value="F:DNA binding"/>
    <property type="evidence" value="ECO:0007669"/>
    <property type="project" value="UniProtKB-KW"/>
</dbReference>
<evidence type="ECO:0000256" key="2">
    <source>
        <dbReference type="ARBA" id="ARBA00011480"/>
    </source>
</evidence>
<comment type="similarity">
    <text evidence="9">Belongs to the activator 1 small subunits family. CTF18 subfamily.</text>
</comment>
<organism evidence="12 13">
    <name type="scientific">Kalanchoe fedtschenkoi</name>
    <name type="common">Lavender scallops</name>
    <name type="synonym">South American air plant</name>
    <dbReference type="NCBI Taxonomy" id="63787"/>
    <lineage>
        <taxon>Eukaryota</taxon>
        <taxon>Viridiplantae</taxon>
        <taxon>Streptophyta</taxon>
        <taxon>Embryophyta</taxon>
        <taxon>Tracheophyta</taxon>
        <taxon>Spermatophyta</taxon>
        <taxon>Magnoliopsida</taxon>
        <taxon>eudicotyledons</taxon>
        <taxon>Gunneridae</taxon>
        <taxon>Pentapetalae</taxon>
        <taxon>Saxifragales</taxon>
        <taxon>Crassulaceae</taxon>
        <taxon>Kalanchoe</taxon>
    </lineage>
</organism>
<feature type="region of interest" description="Disordered" evidence="10">
    <location>
        <begin position="885"/>
        <end position="906"/>
    </location>
</feature>
<evidence type="ECO:0000256" key="3">
    <source>
        <dbReference type="ARBA" id="ARBA00022705"/>
    </source>
</evidence>